<dbReference type="GO" id="GO:0033503">
    <property type="term" value="C:HULC complex"/>
    <property type="evidence" value="ECO:0007669"/>
    <property type="project" value="TreeGrafter"/>
</dbReference>
<comment type="pathway">
    <text evidence="3 14">Protein modification; protein ubiquitination.</text>
</comment>
<comment type="catalytic activity">
    <reaction evidence="1 14">
        <text>S-ubiquitinyl-[E2 ubiquitin-conjugating enzyme]-L-cysteine + [acceptor protein]-L-lysine = [E2 ubiquitin-conjugating enzyme]-L-cysteine + N(6)-ubiquitinyl-[acceptor protein]-L-lysine.</text>
        <dbReference type="EC" id="2.3.2.27"/>
    </reaction>
</comment>
<evidence type="ECO:0000256" key="1">
    <source>
        <dbReference type="ARBA" id="ARBA00000900"/>
    </source>
</evidence>
<dbReference type="SUPFAM" id="SSF57850">
    <property type="entry name" value="RING/U-box"/>
    <property type="match status" value="1"/>
</dbReference>
<evidence type="ECO:0000256" key="7">
    <source>
        <dbReference type="ARBA" id="ARBA00022771"/>
    </source>
</evidence>
<dbReference type="Gene3D" id="3.30.40.10">
    <property type="entry name" value="Zinc/RING finger domain, C3HC4 (zinc finger)"/>
    <property type="match status" value="1"/>
</dbReference>
<dbReference type="Proteomes" id="UP001162131">
    <property type="component" value="Unassembled WGS sequence"/>
</dbReference>
<evidence type="ECO:0000256" key="6">
    <source>
        <dbReference type="ARBA" id="ARBA00022723"/>
    </source>
</evidence>
<keyword evidence="6 14" id="KW-0479">Metal-binding</keyword>
<dbReference type="InterPro" id="IPR013956">
    <property type="entry name" value="E3_ubiquit_lig_Bre1"/>
</dbReference>
<dbReference type="GO" id="GO:0061630">
    <property type="term" value="F:ubiquitin protein ligase activity"/>
    <property type="evidence" value="ECO:0007669"/>
    <property type="project" value="UniProtKB-EC"/>
</dbReference>
<comment type="subcellular location">
    <subcellularLocation>
        <location evidence="2 14">Nucleus</location>
    </subcellularLocation>
</comment>
<comment type="caution">
    <text evidence="18">The sequence shown here is derived from an EMBL/GenBank/DDBJ whole genome shotgun (WGS) entry which is preliminary data.</text>
</comment>
<evidence type="ECO:0000256" key="13">
    <source>
        <dbReference type="PROSITE-ProRule" id="PRU00175"/>
    </source>
</evidence>
<dbReference type="Pfam" id="PF00097">
    <property type="entry name" value="zf-C3HC4"/>
    <property type="match status" value="1"/>
</dbReference>
<reference evidence="18" key="1">
    <citation type="submission" date="2021-09" db="EMBL/GenBank/DDBJ databases">
        <authorList>
            <consortium name="AG Swart"/>
            <person name="Singh M."/>
            <person name="Singh A."/>
            <person name="Seah K."/>
            <person name="Emmerich C."/>
        </authorList>
    </citation>
    <scope>NUCLEOTIDE SEQUENCE</scope>
    <source>
        <strain evidence="18">ATCC30299</strain>
    </source>
</reference>
<dbReference type="SMART" id="SM00184">
    <property type="entry name" value="RING"/>
    <property type="match status" value="1"/>
</dbReference>
<evidence type="ECO:0000313" key="19">
    <source>
        <dbReference type="Proteomes" id="UP001162131"/>
    </source>
</evidence>
<dbReference type="InterPro" id="IPR013083">
    <property type="entry name" value="Znf_RING/FYVE/PHD"/>
</dbReference>
<dbReference type="EMBL" id="CAJZBQ010000011">
    <property type="protein sequence ID" value="CAG9313964.1"/>
    <property type="molecule type" value="Genomic_DNA"/>
</dbReference>
<evidence type="ECO:0000259" key="17">
    <source>
        <dbReference type="PROSITE" id="PS50089"/>
    </source>
</evidence>
<accession>A0AAU9IP64</accession>
<feature type="region of interest" description="Disordered" evidence="16">
    <location>
        <begin position="1"/>
        <end position="25"/>
    </location>
</feature>
<dbReference type="GO" id="GO:0008270">
    <property type="term" value="F:zinc ion binding"/>
    <property type="evidence" value="ECO:0007669"/>
    <property type="project" value="UniProtKB-KW"/>
</dbReference>
<proteinExistence type="inferred from homology"/>
<keyword evidence="7 13" id="KW-0863">Zinc-finger</keyword>
<evidence type="ECO:0000256" key="9">
    <source>
        <dbReference type="ARBA" id="ARBA00022833"/>
    </source>
</evidence>
<evidence type="ECO:0000256" key="12">
    <source>
        <dbReference type="ARBA" id="ARBA00023242"/>
    </source>
</evidence>
<feature type="coiled-coil region" evidence="15">
    <location>
        <begin position="457"/>
        <end position="519"/>
    </location>
</feature>
<dbReference type="InterPro" id="IPR018957">
    <property type="entry name" value="Znf_C3HC4_RING-type"/>
</dbReference>
<dbReference type="PANTHER" id="PTHR23163">
    <property type="entry name" value="RING FINGER PROTEIN-RELATED"/>
    <property type="match status" value="1"/>
</dbReference>
<evidence type="ECO:0000256" key="2">
    <source>
        <dbReference type="ARBA" id="ARBA00004123"/>
    </source>
</evidence>
<evidence type="ECO:0000256" key="4">
    <source>
        <dbReference type="ARBA" id="ARBA00005555"/>
    </source>
</evidence>
<dbReference type="CDD" id="cd16499">
    <property type="entry name" value="RING-HC_Bre1-like"/>
    <property type="match status" value="1"/>
</dbReference>
<dbReference type="PROSITE" id="PS00518">
    <property type="entry name" value="ZF_RING_1"/>
    <property type="match status" value="1"/>
</dbReference>
<protein>
    <recommendedName>
        <fullName evidence="14">E3 ubiquitin protein ligase</fullName>
        <ecNumber evidence="14">2.3.2.27</ecNumber>
    </recommendedName>
</protein>
<dbReference type="GO" id="GO:0006325">
    <property type="term" value="P:chromatin organization"/>
    <property type="evidence" value="ECO:0007669"/>
    <property type="project" value="UniProtKB-KW"/>
</dbReference>
<keyword evidence="19" id="KW-1185">Reference proteome</keyword>
<evidence type="ECO:0000256" key="11">
    <source>
        <dbReference type="ARBA" id="ARBA00023054"/>
    </source>
</evidence>
<keyword evidence="11 14" id="KW-0175">Coiled coil</keyword>
<dbReference type="GO" id="GO:0005634">
    <property type="term" value="C:nucleus"/>
    <property type="evidence" value="ECO:0007669"/>
    <property type="project" value="UniProtKB-SubCell"/>
</dbReference>
<sequence>MSTGEPTKRQKIESKDPIESSNISLKNLSQNTKLAESAELARLSQENARLSSENNKLNDYISKHNSSWKKLVRDINALCQAYSYEKFDGSSPFSFLIQDEEGLSQMSELTRGGFRQLLGVISKLKSGIPQDEIGKKNSELTDSYVKACSDISEYQREIQRLKDTLSRTVQEQTRTEAIADDLKSTNQSLTTKLSAVEIALKCKCPCRCGARKSEAATTEEDSQDIKELKNSLGKLQDERDHLKTNLEEQIQRAQKMQIELEVSEERFVRTKAFRSLIAQAKTMIKNHDTIKKKNEELQKINDEFNEAKEREIAGVIAEEEKKILALYEEIGALKSKNINIAKERDEARFEYEALKRDKNTQRDTEHFQKHIEELEQQKLNLKKKIADLKKDKLELENKSMEDLKVIYELKDNLHLKEIEISNMKTVPDENVAGENEIELDVRLKEQRNQILELKQHAKAKDHIIAKLEGQVKHLKQEVKNERKNNENLINEIEVTGNAYEETMKKNKVLVNLLDEKEKNHIQLMNERVKESNWKTLREKEKLAYEAIITNKDETIAKLKDVVKEAENKLKFQSDFTSSLESKLKTFEDRLRHYYNQNEEVLRKNEELMIAKKEWHDKLLKTEKLSIKSATDAIQFQLMYQQAVKQMKIYEEKWCKAKEYEKFTSANDIINNELTKYRNMVRCSICCARPKDALITKCFHTFCRKCLEDNIANKKRKCPTCLGKYTLDDVKGILWK</sequence>
<keyword evidence="8 14" id="KW-0833">Ubl conjugation pathway</keyword>
<evidence type="ECO:0000256" key="8">
    <source>
        <dbReference type="ARBA" id="ARBA00022786"/>
    </source>
</evidence>
<keyword evidence="12 14" id="KW-0539">Nucleus</keyword>
<feature type="coiled-coil region" evidence="15">
    <location>
        <begin position="144"/>
        <end position="171"/>
    </location>
</feature>
<dbReference type="GO" id="GO:0016567">
    <property type="term" value="P:protein ubiquitination"/>
    <property type="evidence" value="ECO:0007669"/>
    <property type="project" value="UniProtKB-UniRule"/>
</dbReference>
<keyword evidence="5 14" id="KW-0808">Transferase</keyword>
<evidence type="ECO:0000256" key="3">
    <source>
        <dbReference type="ARBA" id="ARBA00004906"/>
    </source>
</evidence>
<evidence type="ECO:0000256" key="14">
    <source>
        <dbReference type="RuleBase" id="RU365038"/>
    </source>
</evidence>
<dbReference type="EC" id="2.3.2.27" evidence="14"/>
<keyword evidence="9 14" id="KW-0862">Zinc</keyword>
<evidence type="ECO:0000256" key="15">
    <source>
        <dbReference type="SAM" id="Coils"/>
    </source>
</evidence>
<evidence type="ECO:0000256" key="10">
    <source>
        <dbReference type="ARBA" id="ARBA00022853"/>
    </source>
</evidence>
<dbReference type="AlphaFoldDB" id="A0AAU9IP64"/>
<feature type="compositionally biased region" description="Basic and acidic residues" evidence="16">
    <location>
        <begin position="1"/>
        <end position="18"/>
    </location>
</feature>
<feature type="coiled-coil region" evidence="15">
    <location>
        <begin position="33"/>
        <end position="60"/>
    </location>
</feature>
<gene>
    <name evidence="18" type="ORF">BSTOLATCC_MIC9765</name>
</gene>
<evidence type="ECO:0000256" key="16">
    <source>
        <dbReference type="SAM" id="MobiDB-lite"/>
    </source>
</evidence>
<dbReference type="PROSITE" id="PS50089">
    <property type="entry name" value="ZF_RING_2"/>
    <property type="match status" value="1"/>
</dbReference>
<organism evidence="18 19">
    <name type="scientific">Blepharisma stoltei</name>
    <dbReference type="NCBI Taxonomy" id="1481888"/>
    <lineage>
        <taxon>Eukaryota</taxon>
        <taxon>Sar</taxon>
        <taxon>Alveolata</taxon>
        <taxon>Ciliophora</taxon>
        <taxon>Postciliodesmatophora</taxon>
        <taxon>Heterotrichea</taxon>
        <taxon>Heterotrichida</taxon>
        <taxon>Blepharismidae</taxon>
        <taxon>Blepharisma</taxon>
    </lineage>
</organism>
<feature type="coiled-coil region" evidence="15">
    <location>
        <begin position="548"/>
        <end position="603"/>
    </location>
</feature>
<comment type="similarity">
    <text evidence="4 14">Belongs to the BRE1 family.</text>
</comment>
<feature type="coiled-coil region" evidence="15">
    <location>
        <begin position="364"/>
        <end position="410"/>
    </location>
</feature>
<dbReference type="PANTHER" id="PTHR23163:SF0">
    <property type="entry name" value="E3 UBIQUITIN-PROTEIN LIGASE BRE1"/>
    <property type="match status" value="1"/>
</dbReference>
<name>A0AAU9IP64_9CILI</name>
<evidence type="ECO:0000256" key="5">
    <source>
        <dbReference type="ARBA" id="ARBA00022679"/>
    </source>
</evidence>
<dbReference type="InterPro" id="IPR001841">
    <property type="entry name" value="Znf_RING"/>
</dbReference>
<feature type="domain" description="RING-type" evidence="17">
    <location>
        <begin position="682"/>
        <end position="720"/>
    </location>
</feature>
<feature type="coiled-coil region" evidence="15">
    <location>
        <begin position="218"/>
        <end position="336"/>
    </location>
</feature>
<dbReference type="InterPro" id="IPR017907">
    <property type="entry name" value="Znf_RING_CS"/>
</dbReference>
<keyword evidence="10 14" id="KW-0156">Chromatin regulator</keyword>
<evidence type="ECO:0000313" key="18">
    <source>
        <dbReference type="EMBL" id="CAG9313964.1"/>
    </source>
</evidence>